<feature type="compositionally biased region" description="Low complexity" evidence="1">
    <location>
        <begin position="596"/>
        <end position="611"/>
    </location>
</feature>
<accession>A0A0N0U8S9</accession>
<evidence type="ECO:0000313" key="2">
    <source>
        <dbReference type="EMBL" id="KOX90826.1"/>
    </source>
</evidence>
<reference evidence="2 3" key="1">
    <citation type="submission" date="2015-07" db="EMBL/GenBank/DDBJ databases">
        <authorList>
            <person name="Noorani M."/>
        </authorList>
    </citation>
    <scope>NUCLEOTIDE SEQUENCE [LARGE SCALE GENOMIC DNA]</scope>
    <source>
        <strain evidence="3">ATCC 25104 / DSM 625 / JCM 10724 / NBRC 103206 / NCIMB 11243 / YT-1</strain>
    </source>
</reference>
<dbReference type="Proteomes" id="UP000037685">
    <property type="component" value="Unassembled WGS sequence"/>
</dbReference>
<dbReference type="RefSeq" id="WP_082333148.1">
    <property type="nucleotide sequence ID" value="NZ_LHCI01000106.1"/>
</dbReference>
<dbReference type="PATRIC" id="fig|271.14.peg.2101"/>
<dbReference type="EMBL" id="LHCI01000106">
    <property type="protein sequence ID" value="KOX90826.1"/>
    <property type="molecule type" value="Genomic_DNA"/>
</dbReference>
<feature type="region of interest" description="Disordered" evidence="1">
    <location>
        <begin position="596"/>
        <end position="652"/>
    </location>
</feature>
<proteinExistence type="predicted"/>
<dbReference type="AlphaFoldDB" id="A0A0N0U8S9"/>
<organism evidence="2 3">
    <name type="scientific">Thermus aquaticus</name>
    <dbReference type="NCBI Taxonomy" id="271"/>
    <lineage>
        <taxon>Bacteria</taxon>
        <taxon>Thermotogati</taxon>
        <taxon>Deinococcota</taxon>
        <taxon>Deinococci</taxon>
        <taxon>Thermales</taxon>
        <taxon>Thermaceae</taxon>
        <taxon>Thermus</taxon>
    </lineage>
</organism>
<dbReference type="InterPro" id="IPR027417">
    <property type="entry name" value="P-loop_NTPase"/>
</dbReference>
<evidence type="ECO:0000313" key="3">
    <source>
        <dbReference type="Proteomes" id="UP000037685"/>
    </source>
</evidence>
<gene>
    <name evidence="2" type="ORF">BVI061214_02021</name>
</gene>
<protein>
    <recommendedName>
        <fullName evidence="4">ATP-binding protein</fullName>
    </recommendedName>
</protein>
<comment type="caution">
    <text evidence="2">The sequence shown here is derived from an EMBL/GenBank/DDBJ whole genome shotgun (WGS) entry which is preliminary data.</text>
</comment>
<evidence type="ECO:0008006" key="4">
    <source>
        <dbReference type="Google" id="ProtNLM"/>
    </source>
</evidence>
<sequence>MSEHLEAILQELTPETWRDKRNPLFAAIVEEGLDHVEADRVLREAAKRVGATLQAVRQAWQDFLGPAPKEDNAAAVAVRLALERGEFWHAQDREPWASVPEGEGIVAHYPLRSPAFRAWLAGLYYRATEKPLYAQALQDARAVLEAKALYEGPQHAVHPRVAEHEGRVYLDLGREDWKAVEVGPEGWRVVESRACPVRFRRSRYTRPLPLPEPTGPEALEELAALLPLRERRDWALVLGWLVGALNPRGPYPILVLTGEKGSGKTTAALVLKSLLDPQEGGLRAEPKDEEALMVGARGAWILAFDNLSAVSLRLSDALCRLSTGGGLGKRELYTDGEEFVMEAKRPVVLTGIAFGALRDDLADRAALVALSRLSDEERRPERELWELFARLHPRALGALLTAASTALRRWEEARAGLSSLPRLADWAVWAEAAAPALGLEAGEVVAAFYEVQAAMEQDTLEADPVAQAILLLTRDWPEGHRREYPTAELLANLEQVMGLEEAKRKPEGWPRTPQGLGKHLPRLQAALRGAGIVIRGERDRRTKRHRWLLERVGGTIAANAANAAKPLQDGTPDCGYCPPSPPPIAAIAAQTPQEETPSGTASAAIAANAAIDSPLPSKTEETPLEAQDPYPPPPHSRVLDGVEEVNVKGVEL</sequence>
<dbReference type="SUPFAM" id="SSF52540">
    <property type="entry name" value="P-loop containing nucleoside triphosphate hydrolases"/>
    <property type="match status" value="1"/>
</dbReference>
<name>A0A0N0U8S9_THEAQ</name>
<evidence type="ECO:0000256" key="1">
    <source>
        <dbReference type="SAM" id="MobiDB-lite"/>
    </source>
</evidence>